<dbReference type="AlphaFoldDB" id="B8GQ96"/>
<evidence type="ECO:0000256" key="1">
    <source>
        <dbReference type="SAM" id="SignalP"/>
    </source>
</evidence>
<dbReference type="OrthoDB" id="237412at2"/>
<name>B8GQ96_THISH</name>
<dbReference type="Proteomes" id="UP000002383">
    <property type="component" value="Chromosome"/>
</dbReference>
<dbReference type="STRING" id="396588.Tgr7_1205"/>
<feature type="chain" id="PRO_5002870428" evidence="1">
    <location>
        <begin position="20"/>
        <end position="438"/>
    </location>
</feature>
<dbReference type="RefSeq" id="WP_012637774.1">
    <property type="nucleotide sequence ID" value="NC_011901.1"/>
</dbReference>
<keyword evidence="1" id="KW-0732">Signal</keyword>
<dbReference type="eggNOG" id="COG1538">
    <property type="taxonomic scope" value="Bacteria"/>
</dbReference>
<evidence type="ECO:0000313" key="3">
    <source>
        <dbReference type="Proteomes" id="UP000002383"/>
    </source>
</evidence>
<dbReference type="GO" id="GO:0015562">
    <property type="term" value="F:efflux transmembrane transporter activity"/>
    <property type="evidence" value="ECO:0007669"/>
    <property type="project" value="InterPro"/>
</dbReference>
<accession>B8GQ96</accession>
<dbReference type="HOGENOM" id="CLU_625467_0_0_6"/>
<evidence type="ECO:0000313" key="2">
    <source>
        <dbReference type="EMBL" id="ACL72291.1"/>
    </source>
</evidence>
<proteinExistence type="predicted"/>
<gene>
    <name evidence="2" type="ordered locus">Tgr7_1205</name>
</gene>
<feature type="signal peptide" evidence="1">
    <location>
        <begin position="1"/>
        <end position="19"/>
    </location>
</feature>
<reference evidence="2 3" key="1">
    <citation type="journal article" date="2011" name="Stand. Genomic Sci.">
        <title>Complete genome sequence of 'Thioalkalivibrio sulfidophilus' HL-EbGr7.</title>
        <authorList>
            <person name="Muyzer G."/>
            <person name="Sorokin D.Y."/>
            <person name="Mavromatis K."/>
            <person name="Lapidus A."/>
            <person name="Clum A."/>
            <person name="Ivanova N."/>
            <person name="Pati A."/>
            <person name="d'Haeseleer P."/>
            <person name="Woyke T."/>
            <person name="Kyrpides N.C."/>
        </authorList>
    </citation>
    <scope>NUCLEOTIDE SEQUENCE [LARGE SCALE GENOMIC DNA]</scope>
    <source>
        <strain evidence="2 3">HL-EbGR7</strain>
    </source>
</reference>
<dbReference type="SUPFAM" id="SSF56954">
    <property type="entry name" value="Outer membrane efflux proteins (OEP)"/>
    <property type="match status" value="1"/>
</dbReference>
<sequence length="438" mass="47162" precursor="true">MRTRTLHLLLAAGLFPALAAATPAAYDPATPVPPPAYSALPATLPGATMGEEDWRQSNDTVGAFTRGHMDVLRWEADTLPAAEPVSPPSGEPLTPAEALRMALGKRPDLFATETMGALERAEADIAVIEFSREVHRAWIQAVAAEQGLRRTEQAFEATDLSNELAVRMTRVGNWGQDRLLKQQLALSDAAIQLAQARQAAASAREALIRTLGLWGDATALHLPDTLPALPESPLEADALETLALERHPRLALAARDAEWARRGLSAASLETWQAAAREALSVTLPEDAGSDDPMGQLITRAPLLEQRRLPARHETGEALRARAEAHALAVRIRSQVREAYHQYRVAYDIARLAGENARLSEAIQEETLLQYNGMLKSTWDLLASARDRVERSDAALQALRDFWLAHANLQAVLAGADYAGADGSSLGAASNSKAAGGH</sequence>
<protein>
    <submittedName>
        <fullName evidence="2">Outer membrane protein-like protein</fullName>
    </submittedName>
</protein>
<dbReference type="KEGG" id="tgr:Tgr7_1205"/>
<dbReference type="EMBL" id="CP001339">
    <property type="protein sequence ID" value="ACL72291.1"/>
    <property type="molecule type" value="Genomic_DNA"/>
</dbReference>
<dbReference type="Gene3D" id="1.20.1600.10">
    <property type="entry name" value="Outer membrane efflux proteins (OEP)"/>
    <property type="match status" value="1"/>
</dbReference>
<keyword evidence="3" id="KW-1185">Reference proteome</keyword>
<organism evidence="2 3">
    <name type="scientific">Thioalkalivibrio sulfidiphilus (strain HL-EbGR7)</name>
    <dbReference type="NCBI Taxonomy" id="396588"/>
    <lineage>
        <taxon>Bacteria</taxon>
        <taxon>Pseudomonadati</taxon>
        <taxon>Pseudomonadota</taxon>
        <taxon>Gammaproteobacteria</taxon>
        <taxon>Chromatiales</taxon>
        <taxon>Ectothiorhodospiraceae</taxon>
        <taxon>Thioalkalivibrio</taxon>
    </lineage>
</organism>